<name>A0A848DK27_9PSEU</name>
<evidence type="ECO:0000256" key="3">
    <source>
        <dbReference type="ARBA" id="ARBA00022692"/>
    </source>
</evidence>
<comment type="subcellular location">
    <subcellularLocation>
        <location evidence="1">Cell membrane</location>
        <topology evidence="1">Multi-pass membrane protein</topology>
    </subcellularLocation>
</comment>
<protein>
    <submittedName>
        <fullName evidence="9">ABC transporter permease</fullName>
    </submittedName>
</protein>
<evidence type="ECO:0000256" key="4">
    <source>
        <dbReference type="ARBA" id="ARBA00022989"/>
    </source>
</evidence>
<keyword evidence="10" id="KW-1185">Reference proteome</keyword>
<evidence type="ECO:0000256" key="2">
    <source>
        <dbReference type="ARBA" id="ARBA00022475"/>
    </source>
</evidence>
<feature type="transmembrane region" description="Helical" evidence="7">
    <location>
        <begin position="418"/>
        <end position="442"/>
    </location>
</feature>
<evidence type="ECO:0000256" key="6">
    <source>
        <dbReference type="ARBA" id="ARBA00038076"/>
    </source>
</evidence>
<feature type="domain" description="ABC3 transporter permease C-terminal" evidence="8">
    <location>
        <begin position="249"/>
        <end position="369"/>
    </location>
</feature>
<dbReference type="GO" id="GO:0022857">
    <property type="term" value="F:transmembrane transporter activity"/>
    <property type="evidence" value="ECO:0007669"/>
    <property type="project" value="TreeGrafter"/>
</dbReference>
<dbReference type="Proteomes" id="UP000586918">
    <property type="component" value="Unassembled WGS sequence"/>
</dbReference>
<keyword evidence="2" id="KW-1003">Cell membrane</keyword>
<evidence type="ECO:0000313" key="9">
    <source>
        <dbReference type="EMBL" id="NMH93070.1"/>
    </source>
</evidence>
<dbReference type="RefSeq" id="WP_169413769.1">
    <property type="nucleotide sequence ID" value="NZ_JAAXKZ010000056.1"/>
</dbReference>
<feature type="transmembrane region" description="Helical" evidence="7">
    <location>
        <begin position="336"/>
        <end position="358"/>
    </location>
</feature>
<dbReference type="InterPro" id="IPR050250">
    <property type="entry name" value="Macrolide_Exporter_MacB"/>
</dbReference>
<organism evidence="9 10">
    <name type="scientific">Pseudonocardia bannensis</name>
    <dbReference type="NCBI Taxonomy" id="630973"/>
    <lineage>
        <taxon>Bacteria</taxon>
        <taxon>Bacillati</taxon>
        <taxon>Actinomycetota</taxon>
        <taxon>Actinomycetes</taxon>
        <taxon>Pseudonocardiales</taxon>
        <taxon>Pseudonocardiaceae</taxon>
        <taxon>Pseudonocardia</taxon>
    </lineage>
</organism>
<dbReference type="EMBL" id="JAAXKZ010000056">
    <property type="protein sequence ID" value="NMH93070.1"/>
    <property type="molecule type" value="Genomic_DNA"/>
</dbReference>
<keyword evidence="5 7" id="KW-0472">Membrane</keyword>
<dbReference type="GO" id="GO:0005886">
    <property type="term" value="C:plasma membrane"/>
    <property type="evidence" value="ECO:0007669"/>
    <property type="project" value="UniProtKB-SubCell"/>
</dbReference>
<feature type="transmembrane region" description="Helical" evidence="7">
    <location>
        <begin position="390"/>
        <end position="412"/>
    </location>
</feature>
<feature type="transmembrane region" description="Helical" evidence="7">
    <location>
        <begin position="476"/>
        <end position="497"/>
    </location>
</feature>
<comment type="caution">
    <text evidence="9">The sequence shown here is derived from an EMBL/GenBank/DDBJ whole genome shotgun (WGS) entry which is preliminary data.</text>
</comment>
<dbReference type="PANTHER" id="PTHR30572">
    <property type="entry name" value="MEMBRANE COMPONENT OF TRANSPORTER-RELATED"/>
    <property type="match status" value="1"/>
</dbReference>
<evidence type="ECO:0000256" key="1">
    <source>
        <dbReference type="ARBA" id="ARBA00004651"/>
    </source>
</evidence>
<feature type="transmembrane region" description="Helical" evidence="7">
    <location>
        <begin position="243"/>
        <end position="270"/>
    </location>
</feature>
<evidence type="ECO:0000256" key="7">
    <source>
        <dbReference type="SAM" id="Phobius"/>
    </source>
</evidence>
<evidence type="ECO:0000313" key="10">
    <source>
        <dbReference type="Proteomes" id="UP000586918"/>
    </source>
</evidence>
<proteinExistence type="inferred from homology"/>
<reference evidence="9 10" key="1">
    <citation type="submission" date="2020-04" db="EMBL/GenBank/DDBJ databases">
        <authorList>
            <person name="Klaysubun C."/>
            <person name="Duangmal K."/>
            <person name="Lipun K."/>
        </authorList>
    </citation>
    <scope>NUCLEOTIDE SEQUENCE [LARGE SCALE GENOMIC DNA]</scope>
    <source>
        <strain evidence="9 10">DSM 45300</strain>
    </source>
</reference>
<dbReference type="AlphaFoldDB" id="A0A848DK27"/>
<accession>A0A848DK27</accession>
<keyword evidence="4 7" id="KW-1133">Transmembrane helix</keyword>
<evidence type="ECO:0000259" key="8">
    <source>
        <dbReference type="Pfam" id="PF02687"/>
    </source>
</evidence>
<feature type="transmembrane region" description="Helical" evidence="7">
    <location>
        <begin position="20"/>
        <end position="41"/>
    </location>
</feature>
<dbReference type="Pfam" id="PF02687">
    <property type="entry name" value="FtsX"/>
    <property type="match status" value="1"/>
</dbReference>
<sequence length="602" mass="58894">MIPPAAGALLADTRRRPGRLLLTGLAVTVAIVFAAGTLLLADTMRAYLTAGSVETPAAAAAVVTGPAEPRVLDQVSTVDGVGSALGVWNGFLPVRGPGVTGSWRVSSDPFAGELSRVPAVREGRLPAADGEAAIGPSTAERTGLRPGARLTVAGDDGAPARTLTVTGIAEIGDSGLNTLVARPGTVAMLGGQLMQIDVTAAPGTDTAVLADRLRASLDGAAVRTGDEQRTAEAEDTSETVTAVVAGVSVFAGLALVAAAVVVASTFRIVLTQRRTQLALLRCVGARRRGLIGAVLAEAALSGLVAGVLGAGAAVLAGHGLLAVLRAGGVDDVPALVVNWSGLAGCVLLAVVATVAAAVGPAVAASRIPPVAALGAAATTDAGAPRRARRFVLAAVLAVAAAGLAVLAVTGGLPAGSGLPIVVLAGSGMLGFAVLVVLGPVLVGGLAATLRRGIASVGRAPCRLAVANAGQVPRRTAATISVLTLGVGLTSALLVAIASVQIGAEEQIAADFPGEVVVVPAEPARLAELAGRLAGAAELTVREGDGQLIVDPAPGSDGPAVRAAVDAMIGADSGALVTYAADMRAELESAVATTRAVGLGLVG</sequence>
<dbReference type="PANTHER" id="PTHR30572:SF4">
    <property type="entry name" value="ABC TRANSPORTER PERMEASE YTRF"/>
    <property type="match status" value="1"/>
</dbReference>
<comment type="similarity">
    <text evidence="6">Belongs to the ABC-4 integral membrane protein family.</text>
</comment>
<feature type="transmembrane region" description="Helical" evidence="7">
    <location>
        <begin position="290"/>
        <end position="316"/>
    </location>
</feature>
<evidence type="ECO:0000256" key="5">
    <source>
        <dbReference type="ARBA" id="ARBA00023136"/>
    </source>
</evidence>
<gene>
    <name evidence="9" type="ORF">HF519_16105</name>
</gene>
<dbReference type="InterPro" id="IPR003838">
    <property type="entry name" value="ABC3_permease_C"/>
</dbReference>
<keyword evidence="3 7" id="KW-0812">Transmembrane</keyword>